<feature type="region of interest" description="Disordered" evidence="1">
    <location>
        <begin position="1"/>
        <end position="57"/>
    </location>
</feature>
<dbReference type="RefSeq" id="WP_157164437.1">
    <property type="nucleotide sequence ID" value="NZ_WPNZ01000002.1"/>
</dbReference>
<accession>A0A6L6WR57</accession>
<dbReference type="AlphaFoldDB" id="A0A6L6WR57"/>
<gene>
    <name evidence="2" type="ORF">GPA10_05170</name>
</gene>
<keyword evidence="3" id="KW-1185">Reference proteome</keyword>
<protein>
    <submittedName>
        <fullName evidence="2">Uncharacterized protein</fullName>
    </submittedName>
</protein>
<dbReference type="Proteomes" id="UP000483802">
    <property type="component" value="Unassembled WGS sequence"/>
</dbReference>
<reference evidence="2 3" key="1">
    <citation type="submission" date="2019-11" db="EMBL/GenBank/DDBJ databases">
        <title>Streptomyces typhae sp. nov., a novel endophytic actinomycete isolated from the root of cattail pollen (Typha angustifolia L.).</title>
        <authorList>
            <person name="Peng C."/>
        </authorList>
    </citation>
    <scope>NUCLEOTIDE SEQUENCE [LARGE SCALE GENOMIC DNA]</scope>
    <source>
        <strain evidence="3">p1417</strain>
    </source>
</reference>
<evidence type="ECO:0000313" key="2">
    <source>
        <dbReference type="EMBL" id="MVO84177.1"/>
    </source>
</evidence>
<evidence type="ECO:0000256" key="1">
    <source>
        <dbReference type="SAM" id="MobiDB-lite"/>
    </source>
</evidence>
<dbReference type="EMBL" id="WPNZ01000002">
    <property type="protein sequence ID" value="MVO84177.1"/>
    <property type="molecule type" value="Genomic_DNA"/>
</dbReference>
<comment type="caution">
    <text evidence="2">The sequence shown here is derived from an EMBL/GenBank/DDBJ whole genome shotgun (WGS) entry which is preliminary data.</text>
</comment>
<feature type="compositionally biased region" description="Pro residues" evidence="1">
    <location>
        <begin position="1"/>
        <end position="11"/>
    </location>
</feature>
<evidence type="ECO:0000313" key="3">
    <source>
        <dbReference type="Proteomes" id="UP000483802"/>
    </source>
</evidence>
<proteinExistence type="predicted"/>
<organism evidence="2 3">
    <name type="scientific">Streptomyces typhae</name>
    <dbReference type="NCBI Taxonomy" id="2681492"/>
    <lineage>
        <taxon>Bacteria</taxon>
        <taxon>Bacillati</taxon>
        <taxon>Actinomycetota</taxon>
        <taxon>Actinomycetes</taxon>
        <taxon>Kitasatosporales</taxon>
        <taxon>Streptomycetaceae</taxon>
        <taxon>Streptomyces</taxon>
    </lineage>
</organism>
<name>A0A6L6WR57_9ACTN</name>
<sequence length="57" mass="6355">MSEPNPEPPQSPEGDSFYCAPPPGWDPDDDWEPSNNDSLHYATCIADPTDPNDFYDP</sequence>